<dbReference type="Gene3D" id="2.60.40.2250">
    <property type="match status" value="1"/>
</dbReference>
<evidence type="ECO:0000313" key="3">
    <source>
        <dbReference type="Proteomes" id="UP000706333"/>
    </source>
</evidence>
<dbReference type="EMBL" id="NHSD01000289">
    <property type="protein sequence ID" value="MBK5928100.1"/>
    <property type="molecule type" value="Genomic_DNA"/>
</dbReference>
<comment type="caution">
    <text evidence="2">The sequence shown here is derived from an EMBL/GenBank/DDBJ whole genome shotgun (WGS) entry which is preliminary data.</text>
</comment>
<dbReference type="PANTHER" id="PTHR33490">
    <property type="entry name" value="BLR5614 PROTEIN-RELATED"/>
    <property type="match status" value="1"/>
</dbReference>
<dbReference type="RefSeq" id="WP_201157850.1">
    <property type="nucleotide sequence ID" value="NZ_NHSD01000289.1"/>
</dbReference>
<protein>
    <submittedName>
        <fullName evidence="2">Transglutaminase</fullName>
    </submittedName>
</protein>
<sequence length="294" mass="32479">MFIRVGHEIIIESNPDTVLILALSLHSEFDGRIIGSPSVQADRDLPLEPFTDSFGNRLTRLRAPGGQLRLWSDCIVEVAGQPDPFDWTARQHDVDALPPETLQFLTPSRYCESDLLAPEALRLFGATPPGWARVQAICNHVHNNVTFGYGFGRPTKTASDIHRERTGVCRDFALLSIAFCRAMNIPARYASGYLGDIGVPPSGPGDFCAWFEAYLGGRWYTFDARYNTPRIGRVLMVRGRDAADGAMITSFGAHTLTSFRVWTDEVPGTPDDATLHAMLRHRPEAEALVLGPPD</sequence>
<dbReference type="Gene3D" id="3.10.620.30">
    <property type="match status" value="1"/>
</dbReference>
<dbReference type="AlphaFoldDB" id="A0A934TL10"/>
<feature type="domain" description="Transglutaminase-like" evidence="1">
    <location>
        <begin position="161"/>
        <end position="226"/>
    </location>
</feature>
<dbReference type="SMART" id="SM00460">
    <property type="entry name" value="TGc"/>
    <property type="match status" value="1"/>
</dbReference>
<dbReference type="PANTHER" id="PTHR33490:SF12">
    <property type="entry name" value="BLL5557 PROTEIN"/>
    <property type="match status" value="1"/>
</dbReference>
<organism evidence="2 3">
    <name type="scientific">Rhodobaculum claviforme</name>
    <dbReference type="NCBI Taxonomy" id="1549854"/>
    <lineage>
        <taxon>Bacteria</taxon>
        <taxon>Pseudomonadati</taxon>
        <taxon>Pseudomonadota</taxon>
        <taxon>Alphaproteobacteria</taxon>
        <taxon>Rhodobacterales</taxon>
        <taxon>Paracoccaceae</taxon>
        <taxon>Rhodobaculum</taxon>
    </lineage>
</organism>
<dbReference type="Proteomes" id="UP000706333">
    <property type="component" value="Unassembled WGS sequence"/>
</dbReference>
<proteinExistence type="predicted"/>
<reference evidence="2" key="1">
    <citation type="submission" date="2017-05" db="EMBL/GenBank/DDBJ databases">
        <authorList>
            <person name="Imhoff J.F."/>
            <person name="Rahn T."/>
            <person name="Kuenzel S."/>
            <person name="Neulinger S.C."/>
        </authorList>
    </citation>
    <scope>NUCLEOTIDE SEQUENCE</scope>
    <source>
        <strain evidence="2">LMG 28126</strain>
    </source>
</reference>
<dbReference type="SUPFAM" id="SSF54001">
    <property type="entry name" value="Cysteine proteinases"/>
    <property type="match status" value="1"/>
</dbReference>
<accession>A0A934TL10</accession>
<reference evidence="2" key="2">
    <citation type="journal article" date="2020" name="Microorganisms">
        <title>Osmotic Adaptation and Compatible Solute Biosynthesis of Phototrophic Bacteria as Revealed from Genome Analyses.</title>
        <authorList>
            <person name="Imhoff J.F."/>
            <person name="Rahn T."/>
            <person name="Kunzel S."/>
            <person name="Keller A."/>
            <person name="Neulinger S.C."/>
        </authorList>
    </citation>
    <scope>NUCLEOTIDE SEQUENCE</scope>
    <source>
        <strain evidence="2">LMG 28126</strain>
    </source>
</reference>
<gene>
    <name evidence="2" type="ORF">CCR87_12305</name>
</gene>
<dbReference type="InterPro" id="IPR038765">
    <property type="entry name" value="Papain-like_cys_pep_sf"/>
</dbReference>
<evidence type="ECO:0000259" key="1">
    <source>
        <dbReference type="SMART" id="SM00460"/>
    </source>
</evidence>
<keyword evidence="3" id="KW-1185">Reference proteome</keyword>
<dbReference type="InterPro" id="IPR002931">
    <property type="entry name" value="Transglutaminase-like"/>
</dbReference>
<dbReference type="Pfam" id="PF01841">
    <property type="entry name" value="Transglut_core"/>
    <property type="match status" value="1"/>
</dbReference>
<name>A0A934TL10_9RHOB</name>
<evidence type="ECO:0000313" key="2">
    <source>
        <dbReference type="EMBL" id="MBK5928100.1"/>
    </source>
</evidence>